<accession>B0TU26</accession>
<dbReference type="eggNOG" id="COG5589">
    <property type="taxonomic scope" value="Bacteria"/>
</dbReference>
<organism evidence="1 2">
    <name type="scientific">Shewanella halifaxensis (strain HAW-EB4)</name>
    <dbReference type="NCBI Taxonomy" id="458817"/>
    <lineage>
        <taxon>Bacteria</taxon>
        <taxon>Pseudomonadati</taxon>
        <taxon>Pseudomonadota</taxon>
        <taxon>Gammaproteobacteria</taxon>
        <taxon>Alteromonadales</taxon>
        <taxon>Shewanellaceae</taxon>
        <taxon>Shewanella</taxon>
    </lineage>
</organism>
<dbReference type="NCBIfam" id="TIGR02444">
    <property type="entry name" value="TIGR02444 family protein"/>
    <property type="match status" value="1"/>
</dbReference>
<evidence type="ECO:0000313" key="2">
    <source>
        <dbReference type="Proteomes" id="UP000001317"/>
    </source>
</evidence>
<name>B0TU26_SHEHH</name>
<dbReference type="STRING" id="458817.Shal_3596"/>
<evidence type="ECO:0008006" key="3">
    <source>
        <dbReference type="Google" id="ProtNLM"/>
    </source>
</evidence>
<dbReference type="EMBL" id="CP000931">
    <property type="protein sequence ID" value="ABZ78137.1"/>
    <property type="molecule type" value="Genomic_DNA"/>
</dbReference>
<dbReference type="Proteomes" id="UP000001317">
    <property type="component" value="Chromosome"/>
</dbReference>
<gene>
    <name evidence="1" type="ordered locus">Shal_3596</name>
</gene>
<proteinExistence type="predicted"/>
<dbReference type="AlphaFoldDB" id="B0TU26"/>
<evidence type="ECO:0000313" key="1">
    <source>
        <dbReference type="EMBL" id="ABZ78137.1"/>
    </source>
</evidence>
<sequence length="174" mass="20648">MLPFLFAIIIGINLQQKRKELDLMTSANNLPPNLWHDCDVIYEQHQSLCLQLQDDHQLNVNLLLLAIWLDKQHQRLTLAHWAQLQQDVFVWEQKLLLPYRKLRRLGKTSLNKEEYQQMLSLELMLERKSQAMILNALESMQLEQQTSTDTRDNLSHYLSLFDLDSHDYLSLRGH</sequence>
<dbReference type="Pfam" id="PF09523">
    <property type="entry name" value="DUF2390"/>
    <property type="match status" value="1"/>
</dbReference>
<dbReference type="InterPro" id="IPR012659">
    <property type="entry name" value="CHP02444"/>
</dbReference>
<dbReference type="KEGG" id="shl:Shal_3596"/>
<dbReference type="HOGENOM" id="CLU_1712034_0_0_6"/>
<keyword evidence="2" id="KW-1185">Reference proteome</keyword>
<reference evidence="1" key="1">
    <citation type="submission" date="2008-01" db="EMBL/GenBank/DDBJ databases">
        <title>Complete sequence of Shewanella halifaxensis HAW-EB4.</title>
        <authorList>
            <consortium name="US DOE Joint Genome Institute"/>
            <person name="Copeland A."/>
            <person name="Lucas S."/>
            <person name="Lapidus A."/>
            <person name="Glavina del Rio T."/>
            <person name="Dalin E."/>
            <person name="Tice H."/>
            <person name="Bruce D."/>
            <person name="Goodwin L."/>
            <person name="Pitluck S."/>
            <person name="Sims D."/>
            <person name="Brettin T."/>
            <person name="Detter J.C."/>
            <person name="Han C."/>
            <person name="Kuske C.R."/>
            <person name="Schmutz J."/>
            <person name="Larimer F."/>
            <person name="Land M."/>
            <person name="Hauser L."/>
            <person name="Kyrpides N."/>
            <person name="Kim E."/>
            <person name="Zhao J.-S."/>
            <person name="Richardson P."/>
        </authorList>
    </citation>
    <scope>NUCLEOTIDE SEQUENCE [LARGE SCALE GENOMIC DNA]</scope>
    <source>
        <strain evidence="1">HAW-EB4</strain>
    </source>
</reference>
<protein>
    <recommendedName>
        <fullName evidence="3">TIGR02444 family protein</fullName>
    </recommendedName>
</protein>